<feature type="transmembrane region" description="Helical" evidence="1">
    <location>
        <begin position="94"/>
        <end position="116"/>
    </location>
</feature>
<gene>
    <name evidence="2" type="ORF">BT1A1_1090</name>
</gene>
<feature type="transmembrane region" description="Helical" evidence="1">
    <location>
        <begin position="222"/>
        <end position="240"/>
    </location>
</feature>
<proteinExistence type="predicted"/>
<evidence type="ECO:0000256" key="1">
    <source>
        <dbReference type="SAM" id="Phobius"/>
    </source>
</evidence>
<evidence type="ECO:0000313" key="2">
    <source>
        <dbReference type="EMBL" id="CEE00922.1"/>
    </source>
</evidence>
<name>A0A090ITC0_9BACI</name>
<keyword evidence="1" id="KW-0812">Transmembrane</keyword>
<evidence type="ECO:0000313" key="3">
    <source>
        <dbReference type="Proteomes" id="UP000040576"/>
    </source>
</evidence>
<dbReference type="AlphaFoldDB" id="A0A090ITC0"/>
<feature type="transmembrane region" description="Helical" evidence="1">
    <location>
        <begin position="158"/>
        <end position="185"/>
    </location>
</feature>
<feature type="transmembrane region" description="Helical" evidence="1">
    <location>
        <begin position="37"/>
        <end position="58"/>
    </location>
</feature>
<feature type="transmembrane region" description="Helical" evidence="1">
    <location>
        <begin position="128"/>
        <end position="146"/>
    </location>
</feature>
<feature type="transmembrane region" description="Helical" evidence="1">
    <location>
        <begin position="252"/>
        <end position="271"/>
    </location>
</feature>
<dbReference type="Proteomes" id="UP000040576">
    <property type="component" value="Unassembled WGS sequence"/>
</dbReference>
<dbReference type="EMBL" id="CCRF01000038">
    <property type="protein sequence ID" value="CEE00922.1"/>
    <property type="molecule type" value="Genomic_DNA"/>
</dbReference>
<protein>
    <submittedName>
        <fullName evidence="2">Putative membrane protein</fullName>
    </submittedName>
</protein>
<reference evidence="2 3" key="1">
    <citation type="submission" date="2014-07" db="EMBL/GenBank/DDBJ databases">
        <authorList>
            <person name="Wibberg Daniel"/>
        </authorList>
    </citation>
    <scope>NUCLEOTIDE SEQUENCE [LARGE SCALE GENOMIC DNA]</scope>
</reference>
<organism evidence="2 3">
    <name type="scientific">Caldibacillus thermoamylovorans</name>
    <dbReference type="NCBI Taxonomy" id="35841"/>
    <lineage>
        <taxon>Bacteria</taxon>
        <taxon>Bacillati</taxon>
        <taxon>Bacillota</taxon>
        <taxon>Bacilli</taxon>
        <taxon>Bacillales</taxon>
        <taxon>Bacillaceae</taxon>
        <taxon>Caldibacillus</taxon>
    </lineage>
</organism>
<accession>A0A090ITC0</accession>
<keyword evidence="3" id="KW-1185">Reference proteome</keyword>
<sequence>MNTPNYFWFFVLSGISLIVFIITIIKHKEKKRLVQTYFFISGLAYIVDYFILIIFQGYDYKPNLIKTFWFDSTLGSIVSQGLAIPTAASVIAAFHYPFVMIILTTISFIGIEELFIKFELYDHHWWRTWITFLLLPICFYLAKFWYEKLKNPTRVVRYITMYLTISVYSNTLQFLLLVVFSTHLYSVEWFSDPYRNTLALNALIIFLFMFLITFVVMFQFKWYWIAGVLFFKWLLDDFLVKKELLFLAENWNLFYFSILHLITIVLFRFIYVKWFTNIPKHYNQIYR</sequence>
<dbReference type="RefSeq" id="WP_034768860.1">
    <property type="nucleotide sequence ID" value="NZ_CCRF01000038.1"/>
</dbReference>
<feature type="transmembrane region" description="Helical" evidence="1">
    <location>
        <begin position="6"/>
        <end position="25"/>
    </location>
</feature>
<keyword evidence="1" id="KW-1133">Transmembrane helix</keyword>
<feature type="transmembrane region" description="Helical" evidence="1">
    <location>
        <begin position="197"/>
        <end position="216"/>
    </location>
</feature>
<keyword evidence="1" id="KW-0472">Membrane</keyword>